<feature type="binding site" evidence="6">
    <location>
        <position position="240"/>
    </location>
    <ligand>
        <name>FMN</name>
        <dbReference type="ChEBI" id="CHEBI:58210"/>
    </ligand>
</feature>
<dbReference type="InterPro" id="IPR036661">
    <property type="entry name" value="Luciferase-like_sf"/>
</dbReference>
<sequence>MASAACEYMTQINDSSRIKGGTVRNLILSASVMGLGMHLGAWMARDGAADDYVQAQMYAEVARCAEAAKLHALFFADALTNAEEGTDRPSLGALDPTIVLTAMAAVTQRIGLVGTVSTTYAEPYEVARRIATLDHLSGGRAGWNSVATFIPAVAAMFNDRGLPDRSERYGRADEFLRVCFKLWDSWSADAVVGDKDNAVFAAPDKVHPIDHVGEHFQVKGPLPLPRSPQGRPVIFQAGSSEEGRAQAALYADVVFTAQHLLADGLEFRGDIRSRAEQYGRDPDHIKVLPGISLILGETDADARERKAQLDRTLGADPELAKLARRVGLSPEVLVLDEPFPEHLLCPDDEFKGSVGFRRSLVNLARSESMTVRQLIDHYGGGHQQVVGSANSVADVMEEWFRAGAADGFNLMVDIVPSGFHLIERLLVPELQKRGLFHLDYAHTTFRQNLGLPAEPASAPHLLAEVAS</sequence>
<dbReference type="PANTHER" id="PTHR30011:SF16">
    <property type="entry name" value="C2H2 FINGER DOMAIN TRANSCRIPTION FACTOR (EUROFUNG)-RELATED"/>
    <property type="match status" value="1"/>
</dbReference>
<dbReference type="InterPro" id="IPR051260">
    <property type="entry name" value="Diverse_substr_monoxygenases"/>
</dbReference>
<evidence type="ECO:0000256" key="4">
    <source>
        <dbReference type="ARBA" id="ARBA00023033"/>
    </source>
</evidence>
<dbReference type="GO" id="GO:0004497">
    <property type="term" value="F:monooxygenase activity"/>
    <property type="evidence" value="ECO:0007669"/>
    <property type="project" value="UniProtKB-KW"/>
</dbReference>
<keyword evidence="3" id="KW-0560">Oxidoreductase</keyword>
<comment type="similarity">
    <text evidence="5">Belongs to the NtaA/SnaA/DszA monooxygenase family.</text>
</comment>
<name>B8R4J8_9MYCO</name>
<reference evidence="8" key="1">
    <citation type="journal article" date="2009" name="Biochem. J.">
        <title>Characterization of the phenylurea hydrolases A and B: founding members of a novel amidohydrolase subgroup.</title>
        <authorList>
            <person name="Khurana J.L."/>
            <person name="Jackson C.J."/>
            <person name="Scott C."/>
            <person name="Pandey G."/>
            <person name="Horne I."/>
            <person name="Russell R.J."/>
            <person name="Herlt A."/>
            <person name="Easton C.J."/>
            <person name="Oakeshott J.G."/>
        </authorList>
    </citation>
    <scope>NUCLEOTIDE SEQUENCE</scope>
    <source>
        <strain evidence="8">JK1</strain>
    </source>
</reference>
<keyword evidence="2 6" id="KW-0288">FMN</keyword>
<dbReference type="SUPFAM" id="SSF51679">
    <property type="entry name" value="Bacterial luciferase-like"/>
    <property type="match status" value="1"/>
</dbReference>
<dbReference type="InterPro" id="IPR011251">
    <property type="entry name" value="Luciferase-like_dom"/>
</dbReference>
<dbReference type="EMBL" id="EU851876">
    <property type="protein sequence ID" value="ACL11828.1"/>
    <property type="molecule type" value="Genomic_DNA"/>
</dbReference>
<dbReference type="AlphaFoldDB" id="B8R4J8"/>
<feature type="binding site" evidence="6">
    <location>
        <position position="169"/>
    </location>
    <ligand>
        <name>FMN</name>
        <dbReference type="ChEBI" id="CHEBI:58210"/>
    </ligand>
</feature>
<protein>
    <submittedName>
        <fullName evidence="8">Possible mono-oxygenase</fullName>
    </submittedName>
</protein>
<evidence type="ECO:0000256" key="1">
    <source>
        <dbReference type="ARBA" id="ARBA00022630"/>
    </source>
</evidence>
<organism evidence="8">
    <name type="scientific">Mycolicibacterium brisbanense</name>
    <dbReference type="NCBI Taxonomy" id="146020"/>
    <lineage>
        <taxon>Bacteria</taxon>
        <taxon>Bacillati</taxon>
        <taxon>Actinomycetota</taxon>
        <taxon>Actinomycetes</taxon>
        <taxon>Mycobacteriales</taxon>
        <taxon>Mycobacteriaceae</taxon>
        <taxon>Mycolicibacterium</taxon>
    </lineage>
</organism>
<dbReference type="Pfam" id="PF00296">
    <property type="entry name" value="Bac_luciferase"/>
    <property type="match status" value="1"/>
</dbReference>
<keyword evidence="1 6" id="KW-0285">Flavoprotein</keyword>
<feature type="binding site" evidence="6">
    <location>
        <position position="77"/>
    </location>
    <ligand>
        <name>FMN</name>
        <dbReference type="ChEBI" id="CHEBI:58210"/>
    </ligand>
</feature>
<evidence type="ECO:0000256" key="2">
    <source>
        <dbReference type="ARBA" id="ARBA00022643"/>
    </source>
</evidence>
<evidence type="ECO:0000256" key="6">
    <source>
        <dbReference type="PIRSR" id="PIRSR000337-1"/>
    </source>
</evidence>
<dbReference type="Gene3D" id="3.20.20.30">
    <property type="entry name" value="Luciferase-like domain"/>
    <property type="match status" value="1"/>
</dbReference>
<feature type="binding site" evidence="6">
    <location>
        <position position="239"/>
    </location>
    <ligand>
        <name>FMN</name>
        <dbReference type="ChEBI" id="CHEBI:58210"/>
    </ligand>
</feature>
<dbReference type="NCBIfam" id="TIGR03860">
    <property type="entry name" value="FMN_nitrolo"/>
    <property type="match status" value="1"/>
</dbReference>
<proteinExistence type="inferred from homology"/>
<feature type="binding site" evidence="6">
    <location>
        <position position="115"/>
    </location>
    <ligand>
        <name>FMN</name>
        <dbReference type="ChEBI" id="CHEBI:58210"/>
    </ligand>
</feature>
<keyword evidence="4" id="KW-0503">Monooxygenase</keyword>
<dbReference type="GO" id="GO:0016705">
    <property type="term" value="F:oxidoreductase activity, acting on paired donors, with incorporation or reduction of molecular oxygen"/>
    <property type="evidence" value="ECO:0007669"/>
    <property type="project" value="InterPro"/>
</dbReference>
<dbReference type="CDD" id="cd01095">
    <property type="entry name" value="Nitrilotriacetate_monoxgenase"/>
    <property type="match status" value="1"/>
</dbReference>
<dbReference type="InterPro" id="IPR016215">
    <property type="entry name" value="NTA_MOA"/>
</dbReference>
<evidence type="ECO:0000313" key="8">
    <source>
        <dbReference type="EMBL" id="ACL11828.1"/>
    </source>
</evidence>
<evidence type="ECO:0000256" key="3">
    <source>
        <dbReference type="ARBA" id="ARBA00023002"/>
    </source>
</evidence>
<evidence type="ECO:0000256" key="5">
    <source>
        <dbReference type="ARBA" id="ARBA00033748"/>
    </source>
</evidence>
<accession>B8R4J8</accession>
<dbReference type="PANTHER" id="PTHR30011">
    <property type="entry name" value="ALKANESULFONATE MONOOXYGENASE-RELATED"/>
    <property type="match status" value="1"/>
</dbReference>
<evidence type="ECO:0000259" key="7">
    <source>
        <dbReference type="Pfam" id="PF00296"/>
    </source>
</evidence>
<dbReference type="PIRSF" id="PIRSF000337">
    <property type="entry name" value="NTA_MOA"/>
    <property type="match status" value="1"/>
</dbReference>
<feature type="domain" description="Luciferase-like" evidence="7">
    <location>
        <begin position="55"/>
        <end position="352"/>
    </location>
</feature>